<evidence type="ECO:0008006" key="3">
    <source>
        <dbReference type="Google" id="ProtNLM"/>
    </source>
</evidence>
<evidence type="ECO:0000313" key="2">
    <source>
        <dbReference type="Proteomes" id="UP001208567"/>
    </source>
</evidence>
<dbReference type="CDD" id="cd24049">
    <property type="entry name" value="ASKHA_NBD_PilM"/>
    <property type="match status" value="1"/>
</dbReference>
<evidence type="ECO:0000313" key="1">
    <source>
        <dbReference type="EMBL" id="GLC31402.1"/>
    </source>
</evidence>
<gene>
    <name evidence="1" type="ORF">bsdE14_28120</name>
</gene>
<dbReference type="Gene3D" id="3.30.420.40">
    <property type="match status" value="2"/>
</dbReference>
<dbReference type="InterPro" id="IPR050696">
    <property type="entry name" value="FtsA/MreB"/>
</dbReference>
<accession>A0ABQ5N8B8</accession>
<dbReference type="InterPro" id="IPR005883">
    <property type="entry name" value="PilM"/>
</dbReference>
<proteinExistence type="predicted"/>
<keyword evidence="2" id="KW-1185">Reference proteome</keyword>
<dbReference type="RefSeq" id="WP_264850688.1">
    <property type="nucleotide sequence ID" value="NZ_BRXR01000001.1"/>
</dbReference>
<dbReference type="Pfam" id="PF11104">
    <property type="entry name" value="PilM_2"/>
    <property type="match status" value="1"/>
</dbReference>
<dbReference type="InterPro" id="IPR043129">
    <property type="entry name" value="ATPase_NBD"/>
</dbReference>
<dbReference type="Proteomes" id="UP001208567">
    <property type="component" value="Unassembled WGS sequence"/>
</dbReference>
<sequence length="387" mass="43516">MNLKKIKVPSSDSIKKLLSTDVSSLKNVKKIPKALKLDLNSMPKNTKNVISLDIGTEKIKIVLGRFSKGRVIIEKAFMVDTPEGALGDGTIINSMNLAKTIEGVLSIEQIKVKEVNCTTNSTAIINREIVVPAAAVDELDTLVKYEIQQYLPINMDDYIVQYNVLEEVKNDNILKYRVLVVTYPHKMAKQYYELINNCKLKPNILDVTYNSIKKLAGSMQSINEREYNLGDTTAFIDMGAANLNVNIYNGNKMEFTRIIKSGGSIIDREISKSYGIPMEEAEKRKIEQCNFGYDEINSVIRSVVDEWVEELNRIIQFYKNKKVGNKLDKIYIYGGSSNLSGISEYLSSKLGLKVEKIENSGNIEFRNAAVTSDLNRYLNAIGAIIRL</sequence>
<protein>
    <recommendedName>
        <fullName evidence="3">Pilus assembly protein PilM</fullName>
    </recommendedName>
</protein>
<organism evidence="1 2">
    <name type="scientific">Clostridium omnivorum</name>
    <dbReference type="NCBI Taxonomy" id="1604902"/>
    <lineage>
        <taxon>Bacteria</taxon>
        <taxon>Bacillati</taxon>
        <taxon>Bacillota</taxon>
        <taxon>Clostridia</taxon>
        <taxon>Eubacteriales</taxon>
        <taxon>Clostridiaceae</taxon>
        <taxon>Clostridium</taxon>
    </lineage>
</organism>
<dbReference type="EMBL" id="BRXR01000001">
    <property type="protein sequence ID" value="GLC31402.1"/>
    <property type="molecule type" value="Genomic_DNA"/>
</dbReference>
<dbReference type="PANTHER" id="PTHR32432:SF3">
    <property type="entry name" value="ETHANOLAMINE UTILIZATION PROTEIN EUTJ"/>
    <property type="match status" value="1"/>
</dbReference>
<comment type="caution">
    <text evidence="1">The sequence shown here is derived from an EMBL/GenBank/DDBJ whole genome shotgun (WGS) entry which is preliminary data.</text>
</comment>
<dbReference type="NCBIfam" id="TIGR01175">
    <property type="entry name" value="pilM"/>
    <property type="match status" value="1"/>
</dbReference>
<dbReference type="SUPFAM" id="SSF53067">
    <property type="entry name" value="Actin-like ATPase domain"/>
    <property type="match status" value="2"/>
</dbReference>
<reference evidence="1 2" key="1">
    <citation type="journal article" date="2024" name="Int. J. Syst. Evol. Microbiol.">
        <title>Clostridium omnivorum sp. nov., isolated from anoxic soil under the treatment of reductive soil disinfestation.</title>
        <authorList>
            <person name="Ueki A."/>
            <person name="Tonouchi A."/>
            <person name="Kaku N."/>
            <person name="Honma S."/>
            <person name="Ueki K."/>
        </authorList>
    </citation>
    <scope>NUCLEOTIDE SEQUENCE [LARGE SCALE GENOMIC DNA]</scope>
    <source>
        <strain evidence="1 2">E14</strain>
    </source>
</reference>
<dbReference type="Gene3D" id="3.30.1490.300">
    <property type="match status" value="1"/>
</dbReference>
<dbReference type="PIRSF" id="PIRSF019169">
    <property type="entry name" value="PilM"/>
    <property type="match status" value="1"/>
</dbReference>
<dbReference type="PANTHER" id="PTHR32432">
    <property type="entry name" value="CELL DIVISION PROTEIN FTSA-RELATED"/>
    <property type="match status" value="1"/>
</dbReference>
<name>A0ABQ5N8B8_9CLOT</name>